<proteinExistence type="predicted"/>
<dbReference type="EMBL" id="CP109106">
    <property type="protein sequence ID" value="WSB71518.1"/>
    <property type="molecule type" value="Genomic_DNA"/>
</dbReference>
<dbReference type="Proteomes" id="UP001344251">
    <property type="component" value="Chromosome"/>
</dbReference>
<accession>A0ABZ1FM50</accession>
<evidence type="ECO:0000313" key="2">
    <source>
        <dbReference type="Proteomes" id="UP001344251"/>
    </source>
</evidence>
<dbReference type="InterPro" id="IPR045682">
    <property type="entry name" value="DUF6193"/>
</dbReference>
<dbReference type="RefSeq" id="WP_326621149.1">
    <property type="nucleotide sequence ID" value="NZ_CP109106.1"/>
</dbReference>
<dbReference type="Pfam" id="PF19692">
    <property type="entry name" value="DUF6193"/>
    <property type="match status" value="1"/>
</dbReference>
<evidence type="ECO:0000313" key="1">
    <source>
        <dbReference type="EMBL" id="WSB71518.1"/>
    </source>
</evidence>
<keyword evidence="2" id="KW-1185">Reference proteome</keyword>
<gene>
    <name evidence="1" type="ORF">OG863_28230</name>
</gene>
<protein>
    <submittedName>
        <fullName evidence="1">DUF6193 family natural product biosynthesis protein</fullName>
    </submittedName>
</protein>
<organism evidence="1 2">
    <name type="scientific">Streptomyces decoyicus</name>
    <dbReference type="NCBI Taxonomy" id="249567"/>
    <lineage>
        <taxon>Bacteria</taxon>
        <taxon>Bacillati</taxon>
        <taxon>Actinomycetota</taxon>
        <taxon>Actinomycetes</taxon>
        <taxon>Kitasatosporales</taxon>
        <taxon>Streptomycetaceae</taxon>
        <taxon>Streptomyces</taxon>
    </lineage>
</organism>
<reference evidence="1 2" key="1">
    <citation type="submission" date="2022-10" db="EMBL/GenBank/DDBJ databases">
        <title>The complete genomes of actinobacterial strains from the NBC collection.</title>
        <authorList>
            <person name="Joergensen T.S."/>
            <person name="Alvarez Arevalo M."/>
            <person name="Sterndorff E.B."/>
            <person name="Faurdal D."/>
            <person name="Vuksanovic O."/>
            <person name="Mourched A.-S."/>
            <person name="Charusanti P."/>
            <person name="Shaw S."/>
            <person name="Blin K."/>
            <person name="Weber T."/>
        </authorList>
    </citation>
    <scope>NUCLEOTIDE SEQUENCE [LARGE SCALE GENOMIC DNA]</scope>
    <source>
        <strain evidence="1 2">NBC 01774</strain>
    </source>
</reference>
<sequence>MDVDGAAEDITEAAWVKLLNADYVDGGLVRAAYAEPRLRQLFPWVGMWELHFSRCAEIPFTWDVPYIAPRKGGGFRVEGPSRSESVGVADNAEAAVAIVADHLPPGCGPAFAGNRHELAAQETRG</sequence>
<name>A0ABZ1FM50_9ACTN</name>